<dbReference type="Proteomes" id="UP001397290">
    <property type="component" value="Unassembled WGS sequence"/>
</dbReference>
<dbReference type="AlphaFoldDB" id="A0AAW0RFN9"/>
<evidence type="ECO:0000256" key="2">
    <source>
        <dbReference type="ARBA" id="ARBA00022723"/>
    </source>
</evidence>
<evidence type="ECO:0000256" key="4">
    <source>
        <dbReference type="ARBA" id="ARBA00022771"/>
    </source>
</evidence>
<feature type="region of interest" description="Disordered" evidence="8">
    <location>
        <begin position="196"/>
        <end position="218"/>
    </location>
</feature>
<keyword evidence="2" id="KW-0479">Metal-binding</keyword>
<reference evidence="10 11" key="1">
    <citation type="submission" date="2020-02" db="EMBL/GenBank/DDBJ databases">
        <title>Comparative genomics of the hypocrealean fungal genus Beauvera.</title>
        <authorList>
            <person name="Showalter D.N."/>
            <person name="Bushley K.E."/>
            <person name="Rehner S.A."/>
        </authorList>
    </citation>
    <scope>NUCLEOTIDE SEQUENCE [LARGE SCALE GENOMIC DNA]</scope>
    <source>
        <strain evidence="10 11">ARSEF4384</strain>
    </source>
</reference>
<feature type="domain" description="C2H2-type" evidence="9">
    <location>
        <begin position="170"/>
        <end position="200"/>
    </location>
</feature>
<feature type="domain" description="C2H2-type" evidence="9">
    <location>
        <begin position="137"/>
        <end position="169"/>
    </location>
</feature>
<sequence length="406" mass="44227">MARGYSPPESPLSSMRSSEHSDDDGHDFDDASSRPSKRLKVDGASRASRASSTAVHDVEHDQDVPEPDPLEGMSDLSSDTSGDIPSSPVNARLDEEDFQDQVSVCDWDGCEAGDQGNMDRLVEHIHNSHIENRQKKYTCEWKSCPRKGMTHASGYALKAHMRSHTREKPFYCYLPECDRSFTRSDALAKHMRTVHETEALRPSDPVPKSMQAGPPGKSSKLKIIIKTPQSHHHGGGGGVVGGAEDGLDELPGHGEDGNADYFTALTSELFSADELAFSVDKLYRKCFWEAKWADEVGATLQRECREWEEVYYKEWLEKETLLSQVIQSEVDWHERRQAVLKGEADVHVSNGTAAATTAKAGVVEESKRSTEQENGVAVGKSANAASAAAAAAAAAATTTKAEVVAA</sequence>
<keyword evidence="3" id="KW-0677">Repeat</keyword>
<comment type="caution">
    <text evidence="10">The sequence shown here is derived from an EMBL/GenBank/DDBJ whole genome shotgun (WGS) entry which is preliminary data.</text>
</comment>
<dbReference type="InterPro" id="IPR043359">
    <property type="entry name" value="GLI-like"/>
</dbReference>
<evidence type="ECO:0000256" key="3">
    <source>
        <dbReference type="ARBA" id="ARBA00022737"/>
    </source>
</evidence>
<dbReference type="PROSITE" id="PS50157">
    <property type="entry name" value="ZINC_FINGER_C2H2_2"/>
    <property type="match status" value="2"/>
</dbReference>
<dbReference type="InterPro" id="IPR013087">
    <property type="entry name" value="Znf_C2H2_type"/>
</dbReference>
<keyword evidence="6" id="KW-0539">Nucleus</keyword>
<dbReference type="SUPFAM" id="SSF57667">
    <property type="entry name" value="beta-beta-alpha zinc fingers"/>
    <property type="match status" value="1"/>
</dbReference>
<dbReference type="PROSITE" id="PS00028">
    <property type="entry name" value="ZINC_FINGER_C2H2_1"/>
    <property type="match status" value="1"/>
</dbReference>
<evidence type="ECO:0000256" key="1">
    <source>
        <dbReference type="ARBA" id="ARBA00004123"/>
    </source>
</evidence>
<dbReference type="Pfam" id="PF00096">
    <property type="entry name" value="zf-C2H2"/>
    <property type="match status" value="1"/>
</dbReference>
<keyword evidence="4 7" id="KW-0863">Zinc-finger</keyword>
<evidence type="ECO:0000256" key="5">
    <source>
        <dbReference type="ARBA" id="ARBA00022833"/>
    </source>
</evidence>
<feature type="compositionally biased region" description="Low complexity" evidence="8">
    <location>
        <begin position="44"/>
        <end position="54"/>
    </location>
</feature>
<keyword evidence="5" id="KW-0862">Zinc</keyword>
<organism evidence="10 11">
    <name type="scientific">Beauveria asiatica</name>
    <dbReference type="NCBI Taxonomy" id="1069075"/>
    <lineage>
        <taxon>Eukaryota</taxon>
        <taxon>Fungi</taxon>
        <taxon>Dikarya</taxon>
        <taxon>Ascomycota</taxon>
        <taxon>Pezizomycotina</taxon>
        <taxon>Sordariomycetes</taxon>
        <taxon>Hypocreomycetidae</taxon>
        <taxon>Hypocreales</taxon>
        <taxon>Cordycipitaceae</taxon>
        <taxon>Beauveria</taxon>
    </lineage>
</organism>
<evidence type="ECO:0000259" key="9">
    <source>
        <dbReference type="PROSITE" id="PS50157"/>
    </source>
</evidence>
<gene>
    <name evidence="10" type="ORF">G3M48_001668</name>
</gene>
<dbReference type="GO" id="GO:0008270">
    <property type="term" value="F:zinc ion binding"/>
    <property type="evidence" value="ECO:0007669"/>
    <property type="project" value="UniProtKB-KW"/>
</dbReference>
<evidence type="ECO:0000256" key="7">
    <source>
        <dbReference type="PROSITE-ProRule" id="PRU00042"/>
    </source>
</evidence>
<evidence type="ECO:0000256" key="8">
    <source>
        <dbReference type="SAM" id="MobiDB-lite"/>
    </source>
</evidence>
<dbReference type="PANTHER" id="PTHR45718:SF4">
    <property type="entry name" value="TRANSCRIPTIONAL ACTIVATOR CUBITUS INTERRUPTUS"/>
    <property type="match status" value="1"/>
</dbReference>
<evidence type="ECO:0000313" key="10">
    <source>
        <dbReference type="EMBL" id="KAK8140839.1"/>
    </source>
</evidence>
<evidence type="ECO:0000313" key="11">
    <source>
        <dbReference type="Proteomes" id="UP001397290"/>
    </source>
</evidence>
<dbReference type="SMART" id="SM00355">
    <property type="entry name" value="ZnF_C2H2"/>
    <property type="match status" value="3"/>
</dbReference>
<feature type="region of interest" description="Disordered" evidence="8">
    <location>
        <begin position="1"/>
        <end position="97"/>
    </location>
</feature>
<name>A0AAW0RFN9_9HYPO</name>
<comment type="subcellular location">
    <subcellularLocation>
        <location evidence="1">Nucleus</location>
    </subcellularLocation>
</comment>
<protein>
    <recommendedName>
        <fullName evidence="9">C2H2-type domain-containing protein</fullName>
    </recommendedName>
</protein>
<dbReference type="GO" id="GO:0005634">
    <property type="term" value="C:nucleus"/>
    <property type="evidence" value="ECO:0007669"/>
    <property type="project" value="UniProtKB-SubCell"/>
</dbReference>
<dbReference type="GO" id="GO:0000981">
    <property type="term" value="F:DNA-binding transcription factor activity, RNA polymerase II-specific"/>
    <property type="evidence" value="ECO:0007669"/>
    <property type="project" value="TreeGrafter"/>
</dbReference>
<accession>A0AAW0RFN9</accession>
<dbReference type="InterPro" id="IPR036236">
    <property type="entry name" value="Znf_C2H2_sf"/>
</dbReference>
<dbReference type="Gene3D" id="3.30.160.60">
    <property type="entry name" value="Classic Zinc Finger"/>
    <property type="match status" value="2"/>
</dbReference>
<dbReference type="GO" id="GO:0000978">
    <property type="term" value="F:RNA polymerase II cis-regulatory region sequence-specific DNA binding"/>
    <property type="evidence" value="ECO:0007669"/>
    <property type="project" value="TreeGrafter"/>
</dbReference>
<evidence type="ECO:0000256" key="6">
    <source>
        <dbReference type="ARBA" id="ARBA00023242"/>
    </source>
</evidence>
<proteinExistence type="predicted"/>
<dbReference type="FunFam" id="3.30.160.60:FF:000201">
    <property type="entry name" value="C2H2 finger domain protein (Gli3)"/>
    <property type="match status" value="1"/>
</dbReference>
<dbReference type="PANTHER" id="PTHR45718">
    <property type="entry name" value="TRANSCRIPTIONAL ACTIVATOR CUBITUS INTERRUPTUS"/>
    <property type="match status" value="1"/>
</dbReference>
<feature type="compositionally biased region" description="Polar residues" evidence="8">
    <location>
        <begin position="75"/>
        <end position="89"/>
    </location>
</feature>
<dbReference type="EMBL" id="JAAHCF010001494">
    <property type="protein sequence ID" value="KAK8140839.1"/>
    <property type="molecule type" value="Genomic_DNA"/>
</dbReference>
<dbReference type="FunFam" id="3.30.160.60:FF:000031">
    <property type="entry name" value="GLI family zinc finger 3"/>
    <property type="match status" value="1"/>
</dbReference>
<keyword evidence="11" id="KW-1185">Reference proteome</keyword>